<comment type="subcellular location">
    <subcellularLocation>
        <location evidence="1 6">Membrane</location>
        <topology evidence="1 6">Multi-pass membrane protein</topology>
    </subcellularLocation>
</comment>
<dbReference type="GO" id="GO:0005315">
    <property type="term" value="F:phosphate transmembrane transporter activity"/>
    <property type="evidence" value="ECO:0007669"/>
    <property type="project" value="InterPro"/>
</dbReference>
<protein>
    <recommendedName>
        <fullName evidence="6">Phosphate transporter</fullName>
    </recommendedName>
</protein>
<keyword evidence="4 6" id="KW-1133">Transmembrane helix</keyword>
<dbReference type="EMBL" id="BKZQ01000012">
    <property type="protein sequence ID" value="GER69866.1"/>
    <property type="molecule type" value="Genomic_DNA"/>
</dbReference>
<comment type="similarity">
    <text evidence="6">Belongs to the inorganic phosphate transporter (PiT) (TC 2.A.20) family.</text>
</comment>
<dbReference type="GO" id="GO:0016020">
    <property type="term" value="C:membrane"/>
    <property type="evidence" value="ECO:0007669"/>
    <property type="project" value="UniProtKB-SubCell"/>
</dbReference>
<keyword evidence="3 6" id="KW-0812">Transmembrane</keyword>
<evidence type="ECO:0000256" key="7">
    <source>
        <dbReference type="SAM" id="SignalP"/>
    </source>
</evidence>
<dbReference type="Pfam" id="PF01384">
    <property type="entry name" value="PHO4"/>
    <property type="match status" value="1"/>
</dbReference>
<feature type="transmembrane region" description="Helical" evidence="6">
    <location>
        <begin position="314"/>
        <end position="335"/>
    </location>
</feature>
<dbReference type="AlphaFoldDB" id="A0A5J4J4G7"/>
<evidence type="ECO:0000256" key="5">
    <source>
        <dbReference type="ARBA" id="ARBA00023136"/>
    </source>
</evidence>
<feature type="transmembrane region" description="Helical" evidence="6">
    <location>
        <begin position="71"/>
        <end position="90"/>
    </location>
</feature>
<keyword evidence="6" id="KW-0592">Phosphate transport</keyword>
<evidence type="ECO:0000313" key="8">
    <source>
        <dbReference type="EMBL" id="GER69866.1"/>
    </source>
</evidence>
<name>A0A5J4J4G7_9BACI</name>
<evidence type="ECO:0000256" key="6">
    <source>
        <dbReference type="RuleBase" id="RU363058"/>
    </source>
</evidence>
<evidence type="ECO:0000313" key="9">
    <source>
        <dbReference type="Proteomes" id="UP000391919"/>
    </source>
</evidence>
<evidence type="ECO:0000256" key="3">
    <source>
        <dbReference type="ARBA" id="ARBA00022692"/>
    </source>
</evidence>
<dbReference type="PANTHER" id="PTHR11101">
    <property type="entry name" value="PHOSPHATE TRANSPORTER"/>
    <property type="match status" value="1"/>
</dbReference>
<organism evidence="8 9">
    <name type="scientific">Weizmannia acidilactici</name>
    <dbReference type="NCBI Taxonomy" id="2607726"/>
    <lineage>
        <taxon>Bacteria</taxon>
        <taxon>Bacillati</taxon>
        <taxon>Bacillota</taxon>
        <taxon>Bacilli</taxon>
        <taxon>Bacillales</taxon>
        <taxon>Bacillaceae</taxon>
        <taxon>Heyndrickxia</taxon>
    </lineage>
</organism>
<proteinExistence type="inferred from homology"/>
<evidence type="ECO:0000256" key="1">
    <source>
        <dbReference type="ARBA" id="ARBA00004141"/>
    </source>
</evidence>
<sequence>MAYIAWAVALLFAMNIGASGAAASMGIAYGSGAVSKRVALFLCAAGILLGAVSGGGEVVKTLGSDIVPEHMISVPVAIIILAAATLSLFISNMAAVPLSTSEVTVGAIVGVGIAYKVLFVKSILTIVFYWIAVPIIAFLLAFCVGRLVTAAKKFAVKKSWKRILPFFVIATGLTEAVSAGMNNVANAVGPIVAAGLMSVREGIWIGGLFVACGALLLGSRVLETNGKKITEIRLLEGSAVSGLGGTLVIIASHLGLPVPQTQITTCSILGIGMSKKGLRIFEKKITVRLLKIWLISPCFSLVISYNLVKIFIDFDFYSIILVGSVFIATIGLASFRMPVTRAVLSKKSTKVKLKKQYNAER</sequence>
<dbReference type="InterPro" id="IPR001204">
    <property type="entry name" value="Phos_transporter"/>
</dbReference>
<feature type="transmembrane region" description="Helical" evidence="6">
    <location>
        <begin position="163"/>
        <end position="182"/>
    </location>
</feature>
<keyword evidence="5 6" id="KW-0472">Membrane</keyword>
<keyword evidence="2 6" id="KW-0813">Transport</keyword>
<accession>A0A5J4J4G7</accession>
<dbReference type="PANTHER" id="PTHR11101:SF80">
    <property type="entry name" value="PHOSPHATE TRANSPORTER"/>
    <property type="match status" value="1"/>
</dbReference>
<evidence type="ECO:0000256" key="4">
    <source>
        <dbReference type="ARBA" id="ARBA00022989"/>
    </source>
</evidence>
<feature type="transmembrane region" description="Helical" evidence="6">
    <location>
        <begin position="127"/>
        <end position="151"/>
    </location>
</feature>
<dbReference type="GO" id="GO:0035435">
    <property type="term" value="P:phosphate ion transmembrane transport"/>
    <property type="evidence" value="ECO:0007669"/>
    <property type="project" value="TreeGrafter"/>
</dbReference>
<feature type="chain" id="PRO_5039079787" description="Phosphate transporter" evidence="7">
    <location>
        <begin position="22"/>
        <end position="361"/>
    </location>
</feature>
<keyword evidence="9" id="KW-1185">Reference proteome</keyword>
<gene>
    <name evidence="8" type="primary">cysP</name>
    <name evidence="8" type="ORF">BpJC7_11690</name>
</gene>
<reference evidence="8 9" key="1">
    <citation type="submission" date="2019-09" db="EMBL/GenBank/DDBJ databases">
        <title>Draft genome sequence of Bacillus sp. JC-7.</title>
        <authorList>
            <person name="Tanaka N."/>
            <person name="Shiwa Y."/>
            <person name="Fujita N."/>
            <person name="Tanasupawat S."/>
        </authorList>
    </citation>
    <scope>NUCLEOTIDE SEQUENCE [LARGE SCALE GENOMIC DNA]</scope>
    <source>
        <strain evidence="8 9">JC-7</strain>
    </source>
</reference>
<feature type="transmembrane region" description="Helical" evidence="6">
    <location>
        <begin position="202"/>
        <end position="222"/>
    </location>
</feature>
<keyword evidence="7" id="KW-0732">Signal</keyword>
<evidence type="ECO:0000256" key="2">
    <source>
        <dbReference type="ARBA" id="ARBA00022448"/>
    </source>
</evidence>
<feature type="transmembrane region" description="Helical" evidence="6">
    <location>
        <begin position="38"/>
        <end position="59"/>
    </location>
</feature>
<feature type="transmembrane region" description="Helical" evidence="6">
    <location>
        <begin position="290"/>
        <end position="308"/>
    </location>
</feature>
<comment type="caution">
    <text evidence="8">The sequence shown here is derived from an EMBL/GenBank/DDBJ whole genome shotgun (WGS) entry which is preliminary data.</text>
</comment>
<feature type="signal peptide" evidence="7">
    <location>
        <begin position="1"/>
        <end position="21"/>
    </location>
</feature>
<dbReference type="Proteomes" id="UP000391919">
    <property type="component" value="Unassembled WGS sequence"/>
</dbReference>